<organism evidence="3 4">
    <name type="scientific">Frankliniella occidentalis</name>
    <name type="common">Western flower thrips</name>
    <name type="synonym">Euthrips occidentalis</name>
    <dbReference type="NCBI Taxonomy" id="133901"/>
    <lineage>
        <taxon>Eukaryota</taxon>
        <taxon>Metazoa</taxon>
        <taxon>Ecdysozoa</taxon>
        <taxon>Arthropoda</taxon>
        <taxon>Hexapoda</taxon>
        <taxon>Insecta</taxon>
        <taxon>Pterygota</taxon>
        <taxon>Neoptera</taxon>
        <taxon>Paraneoptera</taxon>
        <taxon>Thysanoptera</taxon>
        <taxon>Terebrantia</taxon>
        <taxon>Thripoidea</taxon>
        <taxon>Thripidae</taxon>
        <taxon>Frankliniella</taxon>
    </lineage>
</organism>
<dbReference type="KEGG" id="foc:113208913"/>
<protein>
    <submittedName>
        <fullName evidence="4">Uncharacterized protein LOC113208913</fullName>
    </submittedName>
</protein>
<dbReference type="RefSeq" id="XP_026281952.1">
    <property type="nucleotide sequence ID" value="XM_026426167.2"/>
</dbReference>
<feature type="compositionally biased region" description="Low complexity" evidence="1">
    <location>
        <begin position="12"/>
        <end position="32"/>
    </location>
</feature>
<feature type="region of interest" description="Disordered" evidence="1">
    <location>
        <begin position="1"/>
        <end position="42"/>
    </location>
</feature>
<evidence type="ECO:0000256" key="2">
    <source>
        <dbReference type="SAM" id="Phobius"/>
    </source>
</evidence>
<reference evidence="4" key="1">
    <citation type="submission" date="2025-08" db="UniProtKB">
        <authorList>
            <consortium name="RefSeq"/>
        </authorList>
    </citation>
    <scope>IDENTIFICATION</scope>
    <source>
        <tissue evidence="4">Whole organism</tissue>
    </source>
</reference>
<name>A0A6J1SLX5_FRAOC</name>
<dbReference type="Proteomes" id="UP000504606">
    <property type="component" value="Unplaced"/>
</dbReference>
<dbReference type="AlphaFoldDB" id="A0A6J1SLX5"/>
<gene>
    <name evidence="4" type="primary">LOC113208913</name>
</gene>
<dbReference type="OrthoDB" id="7428788at2759"/>
<evidence type="ECO:0000313" key="4">
    <source>
        <dbReference type="RefSeq" id="XP_026281952.1"/>
    </source>
</evidence>
<accession>A0A6J1SLX5</accession>
<proteinExistence type="predicted"/>
<evidence type="ECO:0000256" key="1">
    <source>
        <dbReference type="SAM" id="MobiDB-lite"/>
    </source>
</evidence>
<feature type="transmembrane region" description="Helical" evidence="2">
    <location>
        <begin position="187"/>
        <end position="209"/>
    </location>
</feature>
<dbReference type="GeneID" id="113208913"/>
<evidence type="ECO:0000313" key="3">
    <source>
        <dbReference type="Proteomes" id="UP000504606"/>
    </source>
</evidence>
<keyword evidence="2" id="KW-0812">Transmembrane</keyword>
<keyword evidence="2" id="KW-1133">Transmembrane helix</keyword>
<sequence>MLADSTYQDGVAPGAVSGLSSPPVVPLPAVRPSRPPSPPPLSARRMLAQAPLLLLLLSCLGGARAGLPSATDADVKTSSIGTWTLSWPFWEDLTSDVCDEDNGKKCLDGITCYEKIECGSGALFSKNCPEYHICVHGTCQCQFPFPKACEAYIKNCNVSDLSFKGCDAGLCYTSLVDDEPWTMMESFFIGGIICFFCVAVGLCACRSLITTSSPRRRTSDGAQSVNSMQRWIDERLRDRPPRYDEMVAEETTGRSTAAAVTPAAVPPLHIELEKPPSYDYAMAEHQTSSFYEQIPVGEGPPPPYSALAMALMEDEGMGFSNPCFEGDDTLAPSTLPATSESTLSLTSVSTLESSSSFRSTASSSCSSYLSASSSGPDLPPLLTVSQAVAIQEMMLKEGSQSSPSLPAQTWTSF</sequence>
<keyword evidence="2" id="KW-0472">Membrane</keyword>
<keyword evidence="3" id="KW-1185">Reference proteome</keyword>